<evidence type="ECO:0000313" key="2">
    <source>
        <dbReference type="Proteomes" id="UP000308600"/>
    </source>
</evidence>
<evidence type="ECO:0000313" key="1">
    <source>
        <dbReference type="EMBL" id="TFK77043.1"/>
    </source>
</evidence>
<proteinExistence type="predicted"/>
<organism evidence="1 2">
    <name type="scientific">Pluteus cervinus</name>
    <dbReference type="NCBI Taxonomy" id="181527"/>
    <lineage>
        <taxon>Eukaryota</taxon>
        <taxon>Fungi</taxon>
        <taxon>Dikarya</taxon>
        <taxon>Basidiomycota</taxon>
        <taxon>Agaricomycotina</taxon>
        <taxon>Agaricomycetes</taxon>
        <taxon>Agaricomycetidae</taxon>
        <taxon>Agaricales</taxon>
        <taxon>Pluteineae</taxon>
        <taxon>Pluteaceae</taxon>
        <taxon>Pluteus</taxon>
    </lineage>
</organism>
<accession>A0ACD3BG85</accession>
<name>A0ACD3BG85_9AGAR</name>
<keyword evidence="2" id="KW-1185">Reference proteome</keyword>
<dbReference type="EMBL" id="ML208259">
    <property type="protein sequence ID" value="TFK77043.1"/>
    <property type="molecule type" value="Genomic_DNA"/>
</dbReference>
<sequence length="359" mass="40034">MTAIQAVYIKGYEERTSPKPHTVYRIEIQANVRSWQMWRRYSEFDDLHAELTKAAGSPPPLPLPPKHKFSIFRSHADQNLLEERKVALENFLRAILSAKDDKWREQFAFREFLGIPVGRQGSLQVAAPSQFTASSWLDEHLEMQAQIRDVRADINKRDALADQGDIGASHKSNVSAKTKLAAVLARIGSLAEGLKELSMGGMVQGELQRRTDMVARLQDDCEKLGKMVTIARQASRVARYTNPSAAPESDREMLLGSKVTKGGSLKSARVFGAPPPPVETEQTRPLDDIGLHSLQQVQVQQQDQQLSQLTTILQRQRQLGEAIGNEIQLQIEMLDDLSNDVDRVGGKLGGANKQLRRLG</sequence>
<dbReference type="Proteomes" id="UP000308600">
    <property type="component" value="Unassembled WGS sequence"/>
</dbReference>
<protein>
    <submittedName>
        <fullName evidence="1">Syntaxin</fullName>
    </submittedName>
</protein>
<reference evidence="1 2" key="1">
    <citation type="journal article" date="2019" name="Nat. Ecol. Evol.">
        <title>Megaphylogeny resolves global patterns of mushroom evolution.</title>
        <authorList>
            <person name="Varga T."/>
            <person name="Krizsan K."/>
            <person name="Foldi C."/>
            <person name="Dima B."/>
            <person name="Sanchez-Garcia M."/>
            <person name="Sanchez-Ramirez S."/>
            <person name="Szollosi G.J."/>
            <person name="Szarkandi J.G."/>
            <person name="Papp V."/>
            <person name="Albert L."/>
            <person name="Andreopoulos W."/>
            <person name="Angelini C."/>
            <person name="Antonin V."/>
            <person name="Barry K.W."/>
            <person name="Bougher N.L."/>
            <person name="Buchanan P."/>
            <person name="Buyck B."/>
            <person name="Bense V."/>
            <person name="Catcheside P."/>
            <person name="Chovatia M."/>
            <person name="Cooper J."/>
            <person name="Damon W."/>
            <person name="Desjardin D."/>
            <person name="Finy P."/>
            <person name="Geml J."/>
            <person name="Haridas S."/>
            <person name="Hughes K."/>
            <person name="Justo A."/>
            <person name="Karasinski D."/>
            <person name="Kautmanova I."/>
            <person name="Kiss B."/>
            <person name="Kocsube S."/>
            <person name="Kotiranta H."/>
            <person name="LaButti K.M."/>
            <person name="Lechner B.E."/>
            <person name="Liimatainen K."/>
            <person name="Lipzen A."/>
            <person name="Lukacs Z."/>
            <person name="Mihaltcheva S."/>
            <person name="Morgado L.N."/>
            <person name="Niskanen T."/>
            <person name="Noordeloos M.E."/>
            <person name="Ohm R.A."/>
            <person name="Ortiz-Santana B."/>
            <person name="Ovrebo C."/>
            <person name="Racz N."/>
            <person name="Riley R."/>
            <person name="Savchenko A."/>
            <person name="Shiryaev A."/>
            <person name="Soop K."/>
            <person name="Spirin V."/>
            <person name="Szebenyi C."/>
            <person name="Tomsovsky M."/>
            <person name="Tulloss R.E."/>
            <person name="Uehling J."/>
            <person name="Grigoriev I.V."/>
            <person name="Vagvolgyi C."/>
            <person name="Papp T."/>
            <person name="Martin F.M."/>
            <person name="Miettinen O."/>
            <person name="Hibbett D.S."/>
            <person name="Nagy L.G."/>
        </authorList>
    </citation>
    <scope>NUCLEOTIDE SEQUENCE [LARGE SCALE GENOMIC DNA]</scope>
    <source>
        <strain evidence="1 2">NL-1719</strain>
    </source>
</reference>
<gene>
    <name evidence="1" type="ORF">BDN72DRAFT_830210</name>
</gene>